<feature type="coiled-coil region" evidence="1">
    <location>
        <begin position="21"/>
        <end position="48"/>
    </location>
</feature>
<feature type="compositionally biased region" description="Polar residues" evidence="2">
    <location>
        <begin position="212"/>
        <end position="232"/>
    </location>
</feature>
<evidence type="ECO:0000313" key="4">
    <source>
        <dbReference type="Proteomes" id="UP001187192"/>
    </source>
</evidence>
<dbReference type="Proteomes" id="UP001187192">
    <property type="component" value="Unassembled WGS sequence"/>
</dbReference>
<evidence type="ECO:0008006" key="5">
    <source>
        <dbReference type="Google" id="ProtNLM"/>
    </source>
</evidence>
<organism evidence="3 4">
    <name type="scientific">Ficus carica</name>
    <name type="common">Common fig</name>
    <dbReference type="NCBI Taxonomy" id="3494"/>
    <lineage>
        <taxon>Eukaryota</taxon>
        <taxon>Viridiplantae</taxon>
        <taxon>Streptophyta</taxon>
        <taxon>Embryophyta</taxon>
        <taxon>Tracheophyta</taxon>
        <taxon>Spermatophyta</taxon>
        <taxon>Magnoliopsida</taxon>
        <taxon>eudicotyledons</taxon>
        <taxon>Gunneridae</taxon>
        <taxon>Pentapetalae</taxon>
        <taxon>rosids</taxon>
        <taxon>fabids</taxon>
        <taxon>Rosales</taxon>
        <taxon>Moraceae</taxon>
        <taxon>Ficeae</taxon>
        <taxon>Ficus</taxon>
    </lineage>
</organism>
<proteinExistence type="predicted"/>
<evidence type="ECO:0000313" key="3">
    <source>
        <dbReference type="EMBL" id="GMN23817.1"/>
    </source>
</evidence>
<name>A0AA88CNW0_FICCA</name>
<feature type="compositionally biased region" description="Polar residues" evidence="2">
    <location>
        <begin position="293"/>
        <end position="303"/>
    </location>
</feature>
<feature type="compositionally biased region" description="Basic and acidic residues" evidence="2">
    <location>
        <begin position="282"/>
        <end position="291"/>
    </location>
</feature>
<dbReference type="EMBL" id="BTGU01004224">
    <property type="protein sequence ID" value="GMN23817.1"/>
    <property type="molecule type" value="Genomic_DNA"/>
</dbReference>
<protein>
    <recommendedName>
        <fullName evidence="5">Gag protein</fullName>
    </recommendedName>
</protein>
<reference evidence="3" key="1">
    <citation type="submission" date="2023-07" db="EMBL/GenBank/DDBJ databases">
        <title>draft genome sequence of fig (Ficus carica).</title>
        <authorList>
            <person name="Takahashi T."/>
            <person name="Nishimura K."/>
        </authorList>
    </citation>
    <scope>NUCLEOTIDE SEQUENCE</scope>
</reference>
<keyword evidence="1" id="KW-0175">Coiled coil</keyword>
<keyword evidence="4" id="KW-1185">Reference proteome</keyword>
<comment type="caution">
    <text evidence="3">The sequence shown here is derived from an EMBL/GenBank/DDBJ whole genome shotgun (WGS) entry which is preliminary data.</text>
</comment>
<gene>
    <name evidence="3" type="ORF">TIFTF001_045815</name>
</gene>
<dbReference type="AlphaFoldDB" id="A0AA88CNW0"/>
<evidence type="ECO:0000256" key="1">
    <source>
        <dbReference type="SAM" id="Coils"/>
    </source>
</evidence>
<feature type="region of interest" description="Disordered" evidence="2">
    <location>
        <begin position="205"/>
        <end position="313"/>
    </location>
</feature>
<sequence>MARPRTRANQNPQEPDLANMVATLQRQLMEQQQETDRLQEQIARLNQILQANVVPPQENPVLPVVPQVPEVHPEIPRNTEVPITPVGVQANPPLIREDLLYERFRKILATQQYEFNNFKQGSMTVLEAVKKFEQLARLCLELIPNETEKVRIMIKMFRTDIAKQVSAGSSPPTLVSDCISQAIRAQYWINKDKEARAQIFKAKKEEKAVVKQSQPRQNQELYLRGQSGNAGQNPRHFGKNKRKENATSQGQQRNYPQKKINREFEPPVFKQEFRQSVACGPSKDRRPDHSAGKTRSSGATSQDICLHKRGRGS</sequence>
<accession>A0AA88CNW0</accession>
<evidence type="ECO:0000256" key="2">
    <source>
        <dbReference type="SAM" id="MobiDB-lite"/>
    </source>
</evidence>
<feature type="compositionally biased region" description="Polar residues" evidence="2">
    <location>
        <begin position="246"/>
        <end position="255"/>
    </location>
</feature>